<gene>
    <name evidence="1" type="ORF">A2784_00095</name>
</gene>
<dbReference type="AlphaFoldDB" id="A0A1G1VUQ1"/>
<dbReference type="Pfam" id="PF08757">
    <property type="entry name" value="CotH"/>
    <property type="match status" value="1"/>
</dbReference>
<dbReference type="EMBL" id="MHCH01000004">
    <property type="protein sequence ID" value="OGY19145.1"/>
    <property type="molecule type" value="Genomic_DNA"/>
</dbReference>
<protein>
    <submittedName>
        <fullName evidence="1">Uncharacterized protein</fullName>
    </submittedName>
</protein>
<comment type="caution">
    <text evidence="1">The sequence shown here is derived from an EMBL/GenBank/DDBJ whole genome shotgun (WGS) entry which is preliminary data.</text>
</comment>
<organism evidence="1 2">
    <name type="scientific">Candidatus Chisholmbacteria bacterium RIFCSPHIGHO2_01_FULL_48_12</name>
    <dbReference type="NCBI Taxonomy" id="1797589"/>
    <lineage>
        <taxon>Bacteria</taxon>
        <taxon>Candidatus Chisholmiibacteriota</taxon>
    </lineage>
</organism>
<reference evidence="1 2" key="1">
    <citation type="journal article" date="2016" name="Nat. Commun.">
        <title>Thousands of microbial genomes shed light on interconnected biogeochemical processes in an aquifer system.</title>
        <authorList>
            <person name="Anantharaman K."/>
            <person name="Brown C.T."/>
            <person name="Hug L.A."/>
            <person name="Sharon I."/>
            <person name="Castelle C.J."/>
            <person name="Probst A.J."/>
            <person name="Thomas B.C."/>
            <person name="Singh A."/>
            <person name="Wilkins M.J."/>
            <person name="Karaoz U."/>
            <person name="Brodie E.L."/>
            <person name="Williams K.H."/>
            <person name="Hubbard S.S."/>
            <person name="Banfield J.F."/>
        </authorList>
    </citation>
    <scope>NUCLEOTIDE SEQUENCE [LARGE SCALE GENOMIC DNA]</scope>
</reference>
<sequence length="323" mass="38093">MLSKKSLFSLSLILLVSLLSLDLWHPRLDRNRSLTKIFDLLYFPWFSYLSNSLPRYKLTPDNFTFNQKSYPITAKLDQGQWQINFTDQDFQGYRQLILISPEINNFFSDYLALNLAENLGLVTRDRWFAVVKINNQAGRIYQVLEAWNKDVLEKNRRSSDSDLFIPKDYHRLWQSVGFWKKLAINPLAPQDYSALHQLLTATPDQLTRLVSLDSLARWQAYLKLTNRSMSEPFLLYFNRDLGQFEFIPDPQSNVITDTRFLSNLVNLPSVKIQVDQLAQTRYSQLGYYRQLWQQTRFAFAADLLKPYSTLFFTVSVWQQRPKI</sequence>
<dbReference type="InterPro" id="IPR014867">
    <property type="entry name" value="Spore_coat_CotH_CotH2/3/7"/>
</dbReference>
<name>A0A1G1VUQ1_9BACT</name>
<dbReference type="STRING" id="1797589.A2784_00095"/>
<evidence type="ECO:0000313" key="2">
    <source>
        <dbReference type="Proteomes" id="UP000177324"/>
    </source>
</evidence>
<accession>A0A1G1VUQ1</accession>
<dbReference type="Proteomes" id="UP000177324">
    <property type="component" value="Unassembled WGS sequence"/>
</dbReference>
<proteinExistence type="predicted"/>
<evidence type="ECO:0000313" key="1">
    <source>
        <dbReference type="EMBL" id="OGY19145.1"/>
    </source>
</evidence>